<evidence type="ECO:0000313" key="17">
    <source>
        <dbReference type="Proteomes" id="UP000504606"/>
    </source>
</evidence>
<dbReference type="SMART" id="SM00165">
    <property type="entry name" value="UBA"/>
    <property type="match status" value="1"/>
</dbReference>
<keyword evidence="4" id="KW-0963">Cytoplasm</keyword>
<evidence type="ECO:0000313" key="18">
    <source>
        <dbReference type="RefSeq" id="XP_026278067.2"/>
    </source>
</evidence>
<dbReference type="Gene3D" id="2.30.30.40">
    <property type="entry name" value="SH3 Domains"/>
    <property type="match status" value="1"/>
</dbReference>
<dbReference type="FunFam" id="2.30.30.40:FF:000052">
    <property type="entry name" value="Ubiquitin-associated and SH3 domain-containing protein B"/>
    <property type="match status" value="1"/>
</dbReference>
<dbReference type="SUPFAM" id="SSF50044">
    <property type="entry name" value="SH3-domain"/>
    <property type="match status" value="1"/>
</dbReference>
<evidence type="ECO:0000256" key="7">
    <source>
        <dbReference type="ARBA" id="ARBA00023242"/>
    </source>
</evidence>
<dbReference type="GO" id="GO:0005634">
    <property type="term" value="C:nucleus"/>
    <property type="evidence" value="ECO:0007669"/>
    <property type="project" value="UniProtKB-SubCell"/>
</dbReference>
<dbReference type="Pfam" id="PF22562">
    <property type="entry name" value="UBA_7"/>
    <property type="match status" value="1"/>
</dbReference>
<dbReference type="Pfam" id="PF14604">
    <property type="entry name" value="SH3_9"/>
    <property type="match status" value="1"/>
</dbReference>
<keyword evidence="3 13" id="KW-0728">SH3 domain</keyword>
<comment type="subcellular location">
    <subcellularLocation>
        <location evidence="2">Cytoplasm</location>
        <location evidence="2">Cytosol</location>
    </subcellularLocation>
    <subcellularLocation>
        <location evidence="1">Nucleus</location>
    </subcellularLocation>
</comment>
<keyword evidence="6" id="KW-0904">Protein phosphatase</keyword>
<dbReference type="GO" id="GO:0005829">
    <property type="term" value="C:cytosol"/>
    <property type="evidence" value="ECO:0007669"/>
    <property type="project" value="UniProtKB-SubCell"/>
</dbReference>
<evidence type="ECO:0000256" key="11">
    <source>
        <dbReference type="ARBA" id="ARBA00074288"/>
    </source>
</evidence>
<dbReference type="InterPro" id="IPR009060">
    <property type="entry name" value="UBA-like_sf"/>
</dbReference>
<feature type="region of interest" description="Disordered" evidence="14">
    <location>
        <begin position="437"/>
        <end position="463"/>
    </location>
</feature>
<dbReference type="InterPro" id="IPR036028">
    <property type="entry name" value="SH3-like_dom_sf"/>
</dbReference>
<evidence type="ECO:0000256" key="10">
    <source>
        <dbReference type="ARBA" id="ARBA00052011"/>
    </source>
</evidence>
<dbReference type="Proteomes" id="UP000504606">
    <property type="component" value="Unplaced"/>
</dbReference>
<dbReference type="SMART" id="SM00326">
    <property type="entry name" value="SH3"/>
    <property type="match status" value="1"/>
</dbReference>
<keyword evidence="5" id="KW-0378">Hydrolase</keyword>
<dbReference type="OrthoDB" id="414418at2759"/>
<proteinExistence type="predicted"/>
<feature type="domain" description="SH3" evidence="15">
    <location>
        <begin position="336"/>
        <end position="401"/>
    </location>
</feature>
<sequence>MLKEKSTYEKINLSCQVKVISPFEHVYRTERKHWQGGQRGERCLAQIRLPRGTSGYRLTGQFGFRFNMAALPPRKNTTPTKISKQHLSPLQILLQMGFPKNRAEKALAATGYRGVQLASDWLLAHVNDPTLDDSSPREYILYACPTGPLLQQLQIFWEKSLAVCGWNGAHNFMPHITLVSFFKAPDESSQQLGKALKQVIDMMQVDLVKKLKLEPYTSLNFMGFFVAEEHANMIKHIAKQYVKEVSSAIINESYGHLEEAFTACFPWCTAATSSHLPRGLFESISLEPHVKSLHLTLAYQFPSSDYPALKELVDELDPSAPAVWELRLYSRDPRIANKQVHKVLYSHVPREPDELELRIGDFIYMGQDALVSSPDGWVDGVSWLTGCSGYLPQNYTERTAESDAWTLHRSVPINQEDALDGVDESDGIAVTRQPTVSLPSQSFTSDGRCSTPSDIMTDPPSSVYENVEESKDTQEVLSADVTDSVSSDINDEVDRVWQQSEEKVSPRQLLIMRHGERVDFTFGSWIPYCFDEAGRYMRKDLNMPRSVPIRKSGPQGFLKDCPLTNVGILQAELTGDALREAGVKLHHVYCSPSLRCIQTCTSVLKGLGQLDTPIALEPGLFEWLAWYPDTMPDWMSAEELTAAGFNILSGYEPFVKLEELQDKRESVEQFYMRSHYLTQSVLEATKSQGGNILLMGHAVTLEVCSRQLVGGVIRSGQEMARLIQKIPYCSLCLVQEEFVSDDENRNETEKESQWKLKELPLPPVTHSNNMRFDWKVLLM</sequence>
<evidence type="ECO:0000259" key="15">
    <source>
        <dbReference type="PROSITE" id="PS50002"/>
    </source>
</evidence>
<dbReference type="InterPro" id="IPR051710">
    <property type="entry name" value="Phosphatase_SH3-domain"/>
</dbReference>
<dbReference type="PROSITE" id="PS50002">
    <property type="entry name" value="SH3"/>
    <property type="match status" value="1"/>
</dbReference>
<reference evidence="18" key="1">
    <citation type="submission" date="2025-08" db="UniProtKB">
        <authorList>
            <consortium name="RefSeq"/>
        </authorList>
    </citation>
    <scope>IDENTIFICATION</scope>
    <source>
        <tissue evidence="18">Whole organism</tissue>
    </source>
</reference>
<dbReference type="InterPro" id="IPR029033">
    <property type="entry name" value="His_PPase_superfam"/>
</dbReference>
<dbReference type="SUPFAM" id="SSF46934">
    <property type="entry name" value="UBA-like"/>
    <property type="match status" value="1"/>
</dbReference>
<dbReference type="InterPro" id="IPR015940">
    <property type="entry name" value="UBA"/>
</dbReference>
<accession>A0A6J1SAI0</accession>
<dbReference type="FunFam" id="1.10.8.10:FF:000053">
    <property type="entry name" value="Ubiquitin-associated and SH3 domain-containing, A"/>
    <property type="match status" value="1"/>
</dbReference>
<evidence type="ECO:0000256" key="13">
    <source>
        <dbReference type="PROSITE-ProRule" id="PRU00192"/>
    </source>
</evidence>
<dbReference type="CTD" id="42840"/>
<dbReference type="Gene3D" id="1.10.8.10">
    <property type="entry name" value="DNA helicase RuvA subunit, C-terminal domain"/>
    <property type="match status" value="1"/>
</dbReference>
<dbReference type="PANTHER" id="PTHR16469:SF27">
    <property type="entry name" value="UBIQUITIN-ASSOCIATED AND SH3 DOMAIN-CONTAINING BA-RELATED"/>
    <property type="match status" value="1"/>
</dbReference>
<dbReference type="Gene3D" id="3.40.50.1240">
    <property type="entry name" value="Phosphoglycerate mutase-like"/>
    <property type="match status" value="1"/>
</dbReference>
<comment type="catalytic activity">
    <reaction evidence="10">
        <text>ecdysone 22-phosphate + H2O = ecdysone + phosphate</text>
        <dbReference type="Rhea" id="RHEA:63576"/>
        <dbReference type="ChEBI" id="CHEBI:15377"/>
        <dbReference type="ChEBI" id="CHEBI:16688"/>
        <dbReference type="ChEBI" id="CHEBI:43474"/>
        <dbReference type="ChEBI" id="CHEBI:147380"/>
    </reaction>
</comment>
<dbReference type="CDD" id="cd14301">
    <property type="entry name" value="UBA_UBS3B"/>
    <property type="match status" value="1"/>
</dbReference>
<dbReference type="SUPFAM" id="SSF53254">
    <property type="entry name" value="Phosphoglycerate mutase-like"/>
    <property type="match status" value="1"/>
</dbReference>
<evidence type="ECO:0000259" key="16">
    <source>
        <dbReference type="PROSITE" id="PS50030"/>
    </source>
</evidence>
<dbReference type="GO" id="GO:0003993">
    <property type="term" value="F:acid phosphatase activity"/>
    <property type="evidence" value="ECO:0007669"/>
    <property type="project" value="UniProtKB-ARBA"/>
</dbReference>
<dbReference type="RefSeq" id="XP_026278067.2">
    <property type="nucleotide sequence ID" value="XM_026422282.2"/>
</dbReference>
<dbReference type="InterPro" id="IPR001452">
    <property type="entry name" value="SH3_domain"/>
</dbReference>
<evidence type="ECO:0000256" key="2">
    <source>
        <dbReference type="ARBA" id="ARBA00004514"/>
    </source>
</evidence>
<dbReference type="GeneID" id="113206274"/>
<keyword evidence="7" id="KW-0539">Nucleus</keyword>
<feature type="domain" description="UBA" evidence="16">
    <location>
        <begin position="81"/>
        <end position="125"/>
    </location>
</feature>
<dbReference type="PROSITE" id="PS50030">
    <property type="entry name" value="UBA"/>
    <property type="match status" value="1"/>
</dbReference>
<dbReference type="FunFam" id="3.40.50.1240:FF:000032">
    <property type="entry name" value="Blast:Protein UBASH3A homolog"/>
    <property type="match status" value="1"/>
</dbReference>
<evidence type="ECO:0000256" key="14">
    <source>
        <dbReference type="SAM" id="MobiDB-lite"/>
    </source>
</evidence>
<dbReference type="InterPro" id="IPR013078">
    <property type="entry name" value="His_Pase_superF_clade-1"/>
</dbReference>
<organism evidence="17 18">
    <name type="scientific">Frankliniella occidentalis</name>
    <name type="common">Western flower thrips</name>
    <name type="synonym">Euthrips occidentalis</name>
    <dbReference type="NCBI Taxonomy" id="133901"/>
    <lineage>
        <taxon>Eukaryota</taxon>
        <taxon>Metazoa</taxon>
        <taxon>Ecdysozoa</taxon>
        <taxon>Arthropoda</taxon>
        <taxon>Hexapoda</taxon>
        <taxon>Insecta</taxon>
        <taxon>Pterygota</taxon>
        <taxon>Neoptera</taxon>
        <taxon>Paraneoptera</taxon>
        <taxon>Thysanoptera</taxon>
        <taxon>Terebrantia</taxon>
        <taxon>Thripoidea</taxon>
        <taxon>Thripidae</taxon>
        <taxon>Frankliniella</taxon>
    </lineage>
</organism>
<name>A0A6J1SAI0_FRAOC</name>
<dbReference type="AlphaFoldDB" id="A0A6J1SAI0"/>
<evidence type="ECO:0000256" key="1">
    <source>
        <dbReference type="ARBA" id="ARBA00004123"/>
    </source>
</evidence>
<evidence type="ECO:0000256" key="4">
    <source>
        <dbReference type="ARBA" id="ARBA00022490"/>
    </source>
</evidence>
<dbReference type="CDD" id="cd11791">
    <property type="entry name" value="SH3_UBASH3"/>
    <property type="match status" value="1"/>
</dbReference>
<evidence type="ECO:0000256" key="6">
    <source>
        <dbReference type="ARBA" id="ARBA00022912"/>
    </source>
</evidence>
<comment type="catalytic activity">
    <reaction evidence="8">
        <text>20-hydroxyecdysone 22-phosphate + H2O = 20-hydroxyecdysone + phosphate</text>
        <dbReference type="Rhea" id="RHEA:63580"/>
        <dbReference type="ChEBI" id="CHEBI:15377"/>
        <dbReference type="ChEBI" id="CHEBI:16587"/>
        <dbReference type="ChEBI" id="CHEBI:43474"/>
        <dbReference type="ChEBI" id="CHEBI:147382"/>
    </reaction>
</comment>
<dbReference type="PANTHER" id="PTHR16469">
    <property type="entry name" value="UBIQUITIN-ASSOCIATED AND SH3 DOMAIN-CONTAINING BA-RELATED"/>
    <property type="match status" value="1"/>
</dbReference>
<protein>
    <recommendedName>
        <fullName evidence="11">Ecdysteroid-phosphate phosphatase</fullName>
    </recommendedName>
    <alternativeName>
        <fullName evidence="12">Protein UBASH3A homolog</fullName>
    </alternativeName>
</protein>
<evidence type="ECO:0000256" key="5">
    <source>
        <dbReference type="ARBA" id="ARBA00022801"/>
    </source>
</evidence>
<evidence type="ECO:0000256" key="9">
    <source>
        <dbReference type="ARBA" id="ARBA00051991"/>
    </source>
</evidence>
<evidence type="ECO:0000256" key="3">
    <source>
        <dbReference type="ARBA" id="ARBA00022443"/>
    </source>
</evidence>
<dbReference type="CDD" id="cd07067">
    <property type="entry name" value="HP_PGM_like"/>
    <property type="match status" value="1"/>
</dbReference>
<dbReference type="GO" id="GO:0102531">
    <property type="term" value="F:ecdysteroid-phosphate phosphatase activity"/>
    <property type="evidence" value="ECO:0007669"/>
    <property type="project" value="UniProtKB-ARBA"/>
</dbReference>
<evidence type="ECO:0000256" key="8">
    <source>
        <dbReference type="ARBA" id="ARBA00050567"/>
    </source>
</evidence>
<evidence type="ECO:0000256" key="12">
    <source>
        <dbReference type="ARBA" id="ARBA00083868"/>
    </source>
</evidence>
<comment type="catalytic activity">
    <reaction evidence="9">
        <text>2-deoxyecdysone 22-phosphate + H2O = 2-deoxyecdysone + phosphate</text>
        <dbReference type="Rhea" id="RHEA:63584"/>
        <dbReference type="ChEBI" id="CHEBI:15377"/>
        <dbReference type="ChEBI" id="CHEBI:19566"/>
        <dbReference type="ChEBI" id="CHEBI:43474"/>
        <dbReference type="ChEBI" id="CHEBI:147386"/>
    </reaction>
</comment>
<keyword evidence="17" id="KW-1185">Reference proteome</keyword>
<dbReference type="GO" id="GO:0004721">
    <property type="term" value="F:phosphoprotein phosphatase activity"/>
    <property type="evidence" value="ECO:0007669"/>
    <property type="project" value="UniProtKB-KW"/>
</dbReference>
<gene>
    <name evidence="18" type="primary">LOC113206274</name>
</gene>
<dbReference type="Pfam" id="PF00300">
    <property type="entry name" value="His_Phos_1"/>
    <property type="match status" value="1"/>
</dbReference>